<dbReference type="EMBL" id="LIUT01000001">
    <property type="protein sequence ID" value="KOR90281.1"/>
    <property type="molecule type" value="Genomic_DNA"/>
</dbReference>
<dbReference type="InterPro" id="IPR020449">
    <property type="entry name" value="Tscrpt_reg_AraC-type_HTH"/>
</dbReference>
<evidence type="ECO:0000259" key="6">
    <source>
        <dbReference type="PROSITE" id="PS01124"/>
    </source>
</evidence>
<dbReference type="InterPro" id="IPR018062">
    <property type="entry name" value="HTH_AraC-typ_CS"/>
</dbReference>
<dbReference type="SMART" id="SM00342">
    <property type="entry name" value="HTH_ARAC"/>
    <property type="match status" value="1"/>
</dbReference>
<dbReference type="Gene3D" id="1.10.10.60">
    <property type="entry name" value="Homeodomain-like"/>
    <property type="match status" value="2"/>
</dbReference>
<evidence type="ECO:0000256" key="4">
    <source>
        <dbReference type="PROSITE-ProRule" id="PRU00169"/>
    </source>
</evidence>
<keyword evidence="4" id="KW-0597">Phosphoprotein</keyword>
<dbReference type="PANTHER" id="PTHR43280:SF28">
    <property type="entry name" value="HTH-TYPE TRANSCRIPTIONAL ACTIVATOR RHAS"/>
    <property type="match status" value="1"/>
</dbReference>
<dbReference type="SMART" id="SM00448">
    <property type="entry name" value="REC"/>
    <property type="match status" value="1"/>
</dbReference>
<keyword evidence="9" id="KW-1185">Reference proteome</keyword>
<comment type="caution">
    <text evidence="8">The sequence shown here is derived from an EMBL/GenBank/DDBJ whole genome shotgun (WGS) entry which is preliminary data.</text>
</comment>
<feature type="coiled-coil region" evidence="5">
    <location>
        <begin position="114"/>
        <end position="141"/>
    </location>
</feature>
<keyword evidence="2" id="KW-0238">DNA-binding</keyword>
<dbReference type="SUPFAM" id="SSF46689">
    <property type="entry name" value="Homeodomain-like"/>
    <property type="match status" value="2"/>
</dbReference>
<dbReference type="OrthoDB" id="2543932at2"/>
<dbReference type="SUPFAM" id="SSF52172">
    <property type="entry name" value="CheY-like"/>
    <property type="match status" value="1"/>
</dbReference>
<feature type="domain" description="Response regulatory" evidence="7">
    <location>
        <begin position="3"/>
        <end position="120"/>
    </location>
</feature>
<dbReference type="GO" id="GO:0000160">
    <property type="term" value="P:phosphorelay signal transduction system"/>
    <property type="evidence" value="ECO:0007669"/>
    <property type="project" value="InterPro"/>
</dbReference>
<evidence type="ECO:0000313" key="8">
    <source>
        <dbReference type="EMBL" id="KOR90281.1"/>
    </source>
</evidence>
<dbReference type="InterPro" id="IPR011006">
    <property type="entry name" value="CheY-like_superfamily"/>
</dbReference>
<dbReference type="PROSITE" id="PS00041">
    <property type="entry name" value="HTH_ARAC_FAMILY_1"/>
    <property type="match status" value="1"/>
</dbReference>
<dbReference type="InterPro" id="IPR001789">
    <property type="entry name" value="Sig_transdc_resp-reg_receiver"/>
</dbReference>
<feature type="domain" description="HTH araC/xylS-type" evidence="6">
    <location>
        <begin position="349"/>
        <end position="447"/>
    </location>
</feature>
<reference evidence="9" key="1">
    <citation type="submission" date="2015-08" db="EMBL/GenBank/DDBJ databases">
        <title>Genome sequencing project for genomic taxonomy and phylogenomics of Bacillus-like bacteria.</title>
        <authorList>
            <person name="Liu B."/>
            <person name="Wang J."/>
            <person name="Zhu Y."/>
            <person name="Liu G."/>
            <person name="Chen Q."/>
            <person name="Chen Z."/>
            <person name="Lan J."/>
            <person name="Che J."/>
            <person name="Ge C."/>
            <person name="Shi H."/>
            <person name="Pan Z."/>
            <person name="Liu X."/>
        </authorList>
    </citation>
    <scope>NUCLEOTIDE SEQUENCE [LARGE SCALE GENOMIC DNA]</scope>
    <source>
        <strain evidence="9">FJAT-22460</strain>
    </source>
</reference>
<dbReference type="InterPro" id="IPR009057">
    <property type="entry name" value="Homeodomain-like_sf"/>
</dbReference>
<evidence type="ECO:0000256" key="3">
    <source>
        <dbReference type="ARBA" id="ARBA00023163"/>
    </source>
</evidence>
<evidence type="ECO:0000259" key="7">
    <source>
        <dbReference type="PROSITE" id="PS50110"/>
    </source>
</evidence>
<protein>
    <submittedName>
        <fullName evidence="8">AraC family transcriptional regulator</fullName>
    </submittedName>
</protein>
<sequence>MYRILIVDDEPVIVNGLVQLFQEQTDLELDIRKAYSSMEALEIARKTKLDIMISDIRMPQKNGLQLVDEIVYYWPSCRVIFLTGYSEFDYVYEAIRKNVDNYILKTEGIEPIFKAVKEAARKLEEENLRRLQLERAQLHLDIANSFLKEELMKRVIGGESIISLLEDERYRGIDFGIALDRTSFFVVGVADRRVDEHKFKLPQSVQRIFRNHLPVSISCEEVSYDDRIFVWLLQPDMGLLNRFRGTYEDTEEIHWQGIVAYMRGILELVQNECGELLGVNISFGISGDLLHQWESIHLQFEGIHSMIVKRTLLGQHMLILELEKLSRLEDTLHKAGGIEQADFKTILIEQIHQYIEDNLAGDVSLTAIAEEVHLNPSYLSRYYKQVTGQNLLEYIQSTKLHVAIQLMEKTSLKLNEIAARVGFESPSYFTTFFKRKMGQSPQEYRNSK</sequence>
<dbReference type="PROSITE" id="PS50110">
    <property type="entry name" value="RESPONSE_REGULATORY"/>
    <property type="match status" value="1"/>
</dbReference>
<dbReference type="GO" id="GO:0043565">
    <property type="term" value="F:sequence-specific DNA binding"/>
    <property type="evidence" value="ECO:0007669"/>
    <property type="project" value="InterPro"/>
</dbReference>
<dbReference type="Proteomes" id="UP000036932">
    <property type="component" value="Unassembled WGS sequence"/>
</dbReference>
<organism evidence="8 9">
    <name type="scientific">Paenibacillus solani</name>
    <dbReference type="NCBI Taxonomy" id="1705565"/>
    <lineage>
        <taxon>Bacteria</taxon>
        <taxon>Bacillati</taxon>
        <taxon>Bacillota</taxon>
        <taxon>Bacilli</taxon>
        <taxon>Bacillales</taxon>
        <taxon>Paenibacillaceae</taxon>
        <taxon>Paenibacillus</taxon>
    </lineage>
</organism>
<dbReference type="PROSITE" id="PS01124">
    <property type="entry name" value="HTH_ARAC_FAMILY_2"/>
    <property type="match status" value="1"/>
</dbReference>
<evidence type="ECO:0000256" key="5">
    <source>
        <dbReference type="SAM" id="Coils"/>
    </source>
</evidence>
<feature type="modified residue" description="4-aspartylphosphate" evidence="4">
    <location>
        <position position="55"/>
    </location>
</feature>
<keyword evidence="1" id="KW-0805">Transcription regulation</keyword>
<dbReference type="PATRIC" id="fig|1705565.3.peg.5017"/>
<dbReference type="Pfam" id="PF12833">
    <property type="entry name" value="HTH_18"/>
    <property type="match status" value="1"/>
</dbReference>
<accession>A0A0M1P724</accession>
<dbReference type="PANTHER" id="PTHR43280">
    <property type="entry name" value="ARAC-FAMILY TRANSCRIPTIONAL REGULATOR"/>
    <property type="match status" value="1"/>
</dbReference>
<evidence type="ECO:0000313" key="9">
    <source>
        <dbReference type="Proteomes" id="UP000036932"/>
    </source>
</evidence>
<name>A0A0M1P724_9BACL</name>
<evidence type="ECO:0000256" key="2">
    <source>
        <dbReference type="ARBA" id="ARBA00023125"/>
    </source>
</evidence>
<dbReference type="CDD" id="cd17536">
    <property type="entry name" value="REC_YesN-like"/>
    <property type="match status" value="1"/>
</dbReference>
<dbReference type="AlphaFoldDB" id="A0A0M1P724"/>
<keyword evidence="3" id="KW-0804">Transcription</keyword>
<dbReference type="Pfam" id="PF00072">
    <property type="entry name" value="Response_reg"/>
    <property type="match status" value="1"/>
</dbReference>
<proteinExistence type="predicted"/>
<dbReference type="RefSeq" id="WP_054403225.1">
    <property type="nucleotide sequence ID" value="NZ_LIUT01000001.1"/>
</dbReference>
<gene>
    <name evidence="8" type="ORF">AM231_14840</name>
</gene>
<dbReference type="Gene3D" id="3.40.50.2300">
    <property type="match status" value="1"/>
</dbReference>
<keyword evidence="5" id="KW-0175">Coiled coil</keyword>
<dbReference type="GO" id="GO:0003700">
    <property type="term" value="F:DNA-binding transcription factor activity"/>
    <property type="evidence" value="ECO:0007669"/>
    <property type="project" value="InterPro"/>
</dbReference>
<evidence type="ECO:0000256" key="1">
    <source>
        <dbReference type="ARBA" id="ARBA00023015"/>
    </source>
</evidence>
<dbReference type="PRINTS" id="PR00032">
    <property type="entry name" value="HTHARAC"/>
</dbReference>
<dbReference type="InterPro" id="IPR018060">
    <property type="entry name" value="HTH_AraC"/>
</dbReference>